<organism evidence="2 3">
    <name type="scientific">Rousettus aegyptiacus</name>
    <name type="common">Egyptian fruit bat</name>
    <name type="synonym">Pteropus aegyptiacus</name>
    <dbReference type="NCBI Taxonomy" id="9407"/>
    <lineage>
        <taxon>Eukaryota</taxon>
        <taxon>Metazoa</taxon>
        <taxon>Chordata</taxon>
        <taxon>Craniata</taxon>
        <taxon>Vertebrata</taxon>
        <taxon>Euteleostomi</taxon>
        <taxon>Mammalia</taxon>
        <taxon>Eutheria</taxon>
        <taxon>Laurasiatheria</taxon>
        <taxon>Chiroptera</taxon>
        <taxon>Yinpterochiroptera</taxon>
        <taxon>Pteropodoidea</taxon>
        <taxon>Pteropodidae</taxon>
        <taxon>Rousettinae</taxon>
        <taxon>Rousettus</taxon>
    </lineage>
</organism>
<evidence type="ECO:0000313" key="2">
    <source>
        <dbReference type="EMBL" id="KAF6422910.1"/>
    </source>
</evidence>
<dbReference type="EMBL" id="JACASE010000012">
    <property type="protein sequence ID" value="KAF6422910.1"/>
    <property type="molecule type" value="Genomic_DNA"/>
</dbReference>
<reference evidence="2 3" key="1">
    <citation type="journal article" date="2020" name="Nature">
        <title>Six reference-quality genomes reveal evolution of bat adaptations.</title>
        <authorList>
            <person name="Jebb D."/>
            <person name="Huang Z."/>
            <person name="Pippel M."/>
            <person name="Hughes G.M."/>
            <person name="Lavrichenko K."/>
            <person name="Devanna P."/>
            <person name="Winkler S."/>
            <person name="Jermiin L.S."/>
            <person name="Skirmuntt E.C."/>
            <person name="Katzourakis A."/>
            <person name="Burkitt-Gray L."/>
            <person name="Ray D.A."/>
            <person name="Sullivan K.A.M."/>
            <person name="Roscito J.G."/>
            <person name="Kirilenko B.M."/>
            <person name="Davalos L.M."/>
            <person name="Corthals A.P."/>
            <person name="Power M.L."/>
            <person name="Jones G."/>
            <person name="Ransome R.D."/>
            <person name="Dechmann D.K.N."/>
            <person name="Locatelli A.G."/>
            <person name="Puechmaille S.J."/>
            <person name="Fedrigo O."/>
            <person name="Jarvis E.D."/>
            <person name="Hiller M."/>
            <person name="Vernes S.C."/>
            <person name="Myers E.W."/>
            <person name="Teeling E.C."/>
        </authorList>
    </citation>
    <scope>NUCLEOTIDE SEQUENCE [LARGE SCALE GENOMIC DNA]</scope>
    <source>
        <strain evidence="2">MRouAeg1</strain>
        <tissue evidence="2">Muscle</tissue>
    </source>
</reference>
<comment type="caution">
    <text evidence="2">The sequence shown here is derived from an EMBL/GenBank/DDBJ whole genome shotgun (WGS) entry which is preliminary data.</text>
</comment>
<name>A0A7J8DII5_ROUAE</name>
<keyword evidence="3" id="KW-1185">Reference proteome</keyword>
<evidence type="ECO:0000313" key="3">
    <source>
        <dbReference type="Proteomes" id="UP000593571"/>
    </source>
</evidence>
<evidence type="ECO:0000256" key="1">
    <source>
        <dbReference type="SAM" id="MobiDB-lite"/>
    </source>
</evidence>
<feature type="region of interest" description="Disordered" evidence="1">
    <location>
        <begin position="281"/>
        <end position="389"/>
    </location>
</feature>
<feature type="compositionally biased region" description="Basic residues" evidence="1">
    <location>
        <begin position="290"/>
        <end position="307"/>
    </location>
</feature>
<accession>A0A7J8DII5</accession>
<feature type="compositionally biased region" description="Basic and acidic residues" evidence="1">
    <location>
        <begin position="67"/>
        <end position="82"/>
    </location>
</feature>
<dbReference type="AlphaFoldDB" id="A0A7J8DII5"/>
<feature type="compositionally biased region" description="Low complexity" evidence="1">
    <location>
        <begin position="308"/>
        <end position="328"/>
    </location>
</feature>
<proteinExistence type="predicted"/>
<sequence length="389" mass="40329">MSCSPTWLGPLPPALARTLKAAKLGTGPSGGKPGWKRVVHPAGGSPSSVTGTPEDRENGHRQGAGRGRADMDVVTVREERARVASARGPGGAPAGCTPFLPSARGQRGRSQGPAAGPADSVQHAEATRGHVPAPGHGPWGHPRLAGTHLPRGGRTWLHGVAPVSQGMHLLRGGLTCLTGDAPALWGTHLASRGTHLPRGGRTWLHRGLTWLHRGLTCLTRDSPASRGTRLPCGGRTWLHGGCTCLAGDAPGFTGDSPASCGTHRGRACLVGDAPGFTGDAPGFMGAHLPRGGRTRLRSWTRRRRAPSPRRGAADSARSWRPPAAASFSPKPPRPSRRVRVPSARAHAAPTHAAAPPRGPLAALRSIPVARTTRRPHALSGPLDPSGFSV</sequence>
<protein>
    <submittedName>
        <fullName evidence="2">Uncharacterized protein</fullName>
    </submittedName>
</protein>
<feature type="region of interest" description="Disordered" evidence="1">
    <location>
        <begin position="22"/>
        <end position="147"/>
    </location>
</feature>
<dbReference type="Proteomes" id="UP000593571">
    <property type="component" value="Unassembled WGS sequence"/>
</dbReference>
<gene>
    <name evidence="2" type="ORF">HJG63_008696</name>
</gene>
<feature type="compositionally biased region" description="Low complexity" evidence="1">
    <location>
        <begin position="340"/>
        <end position="364"/>
    </location>
</feature>